<dbReference type="Pfam" id="PF10143">
    <property type="entry name" value="PhosphMutase"/>
    <property type="match status" value="1"/>
</dbReference>
<evidence type="ECO:0000256" key="2">
    <source>
        <dbReference type="ARBA" id="ARBA00002315"/>
    </source>
</evidence>
<evidence type="ECO:0000256" key="4">
    <source>
        <dbReference type="ARBA" id="ARBA00005524"/>
    </source>
</evidence>
<dbReference type="SUPFAM" id="SSF53649">
    <property type="entry name" value="Alkaline phosphatase-like"/>
    <property type="match status" value="1"/>
</dbReference>
<dbReference type="GO" id="GO:0006096">
    <property type="term" value="P:glycolytic process"/>
    <property type="evidence" value="ECO:0007669"/>
    <property type="project" value="UniProtKB-KW"/>
</dbReference>
<dbReference type="InterPro" id="IPR006124">
    <property type="entry name" value="Metalloenzyme"/>
</dbReference>
<dbReference type="Gene3D" id="3.40.720.10">
    <property type="entry name" value="Alkaline Phosphatase, subunit A"/>
    <property type="match status" value="2"/>
</dbReference>
<keyword evidence="5" id="KW-0324">Glycolysis</keyword>
<comment type="function">
    <text evidence="2">Catalyzes the interconversion of 2-phosphoglycerate and 3-phosphoglycerate.</text>
</comment>
<dbReference type="InterPro" id="IPR017850">
    <property type="entry name" value="Alkaline_phosphatase_core_sf"/>
</dbReference>
<evidence type="ECO:0000256" key="5">
    <source>
        <dbReference type="ARBA" id="ARBA00023152"/>
    </source>
</evidence>
<dbReference type="GO" id="GO:0004619">
    <property type="term" value="F:phosphoglycerate mutase activity"/>
    <property type="evidence" value="ECO:0007669"/>
    <property type="project" value="UniProtKB-EC"/>
</dbReference>
<organism evidence="9">
    <name type="scientific">freshwater metagenome</name>
    <dbReference type="NCBI Taxonomy" id="449393"/>
    <lineage>
        <taxon>unclassified sequences</taxon>
        <taxon>metagenomes</taxon>
        <taxon>ecological metagenomes</taxon>
    </lineage>
</organism>
<evidence type="ECO:0000256" key="6">
    <source>
        <dbReference type="SAM" id="MobiDB-lite"/>
    </source>
</evidence>
<accession>A0A6J7QT77</accession>
<dbReference type="GO" id="GO:0046872">
    <property type="term" value="F:metal ion binding"/>
    <property type="evidence" value="ECO:0007669"/>
    <property type="project" value="InterPro"/>
</dbReference>
<dbReference type="PANTHER" id="PTHR31209:SF0">
    <property type="entry name" value="METALLOENZYME DOMAIN-CONTAINING PROTEIN"/>
    <property type="match status" value="1"/>
</dbReference>
<sequence length="481" mass="51400">MRPAGYGEDQPRLSDDRLPVIVITLDGLGDRPAPELSSASAAIGMAPGPMLAAGLTPSEAASTPVLDRLTVRGACGWHLPFGWGVAPSSEVAHWSMFGYGDIAFPGRAVLEALGAGIDIAAHQAITFAALRTSRTQVAPDGESVWITGRVARSDPFDSSDAAALWNELEPLFAQHAVGVHHLGRGEAILTFTEHARGDITDSDPFFEDFHPWLRVRSTSPAGERLATELNALLISARKLLMRSEINASRREAHKPAFDVVTTKWSGSREEVPSFEELTGVAGAAVTSSRLYRGLASLLGMTSIHHVFEGDLVANSGTDIAARLRLAEDLIDGGARFVHVHTKATDEAGHTKRPRFKADVIESIDSGLAGLDDLAHRAVIAITGDHATPSTHGVLHTADPTPLLILGPTVRPDRVTTFGEAPYHDGWYGNVSARQLLPLLFGHANRPVFLGHRATPRQTLALPDNPEPMTVNNDESPSATPQ</sequence>
<feature type="region of interest" description="Disordered" evidence="6">
    <location>
        <begin position="458"/>
        <end position="481"/>
    </location>
</feature>
<feature type="domain" description="Metalloenzyme" evidence="7">
    <location>
        <begin position="19"/>
        <end position="432"/>
    </location>
</feature>
<protein>
    <submittedName>
        <fullName evidence="9">Unannotated protein</fullName>
    </submittedName>
</protein>
<evidence type="ECO:0000256" key="1">
    <source>
        <dbReference type="ARBA" id="ARBA00000370"/>
    </source>
</evidence>
<dbReference type="EMBL" id="CAFBOZ010000289">
    <property type="protein sequence ID" value="CAB5020940.1"/>
    <property type="molecule type" value="Genomic_DNA"/>
</dbReference>
<dbReference type="EMBL" id="CAFBNF010000036">
    <property type="protein sequence ID" value="CAB4935605.1"/>
    <property type="molecule type" value="Genomic_DNA"/>
</dbReference>
<comment type="pathway">
    <text evidence="3">Carbohydrate degradation.</text>
</comment>
<reference evidence="9" key="1">
    <citation type="submission" date="2020-05" db="EMBL/GenBank/DDBJ databases">
        <authorList>
            <person name="Chiriac C."/>
            <person name="Salcher M."/>
            <person name="Ghai R."/>
            <person name="Kavagutti S V."/>
        </authorList>
    </citation>
    <scope>NUCLEOTIDE SEQUENCE</scope>
</reference>
<dbReference type="Pfam" id="PF01676">
    <property type="entry name" value="Metalloenzyme"/>
    <property type="match status" value="1"/>
</dbReference>
<evidence type="ECO:0000313" key="9">
    <source>
        <dbReference type="EMBL" id="CAB5020940.1"/>
    </source>
</evidence>
<dbReference type="AlphaFoldDB" id="A0A6J7QT77"/>
<comment type="similarity">
    <text evidence="4">Belongs to the BPG-independent phosphoglycerate mutase family. A-PGAM subfamily.</text>
</comment>
<evidence type="ECO:0000256" key="3">
    <source>
        <dbReference type="ARBA" id="ARBA00004921"/>
    </source>
</evidence>
<comment type="catalytic activity">
    <reaction evidence="1">
        <text>(2R)-2-phosphoglycerate = (2R)-3-phosphoglycerate</text>
        <dbReference type="Rhea" id="RHEA:15901"/>
        <dbReference type="ChEBI" id="CHEBI:58272"/>
        <dbReference type="ChEBI" id="CHEBI:58289"/>
        <dbReference type="EC" id="5.4.2.12"/>
    </reaction>
</comment>
<name>A0A6J7QT77_9ZZZZ</name>
<dbReference type="InterPro" id="IPR004456">
    <property type="entry name" value="Pglycerate_mutase_ApgM"/>
</dbReference>
<feature type="compositionally biased region" description="Polar residues" evidence="6">
    <location>
        <begin position="469"/>
        <end position="481"/>
    </location>
</feature>
<evidence type="ECO:0000313" key="8">
    <source>
        <dbReference type="EMBL" id="CAB4935605.1"/>
    </source>
</evidence>
<evidence type="ECO:0000259" key="7">
    <source>
        <dbReference type="Pfam" id="PF01676"/>
    </source>
</evidence>
<dbReference type="PANTHER" id="PTHR31209">
    <property type="entry name" value="COFACTOR-INDEPENDENT PHOSPHOGLYCERATE MUTASE"/>
    <property type="match status" value="1"/>
</dbReference>
<gene>
    <name evidence="8" type="ORF">UFOPK3773_00513</name>
    <name evidence="9" type="ORF">UFOPK3992_01708</name>
</gene>
<proteinExistence type="inferred from homology"/>